<name>U2QPX3_EUBRA</name>
<keyword evidence="2" id="KW-1185">Reference proteome</keyword>
<sequence length="40" mass="4582">MTRNQKRCSKGAVKRPLSISFSVRIFFTSYTNLENETACP</sequence>
<comment type="caution">
    <text evidence="1">The sequence shown here is derived from an EMBL/GenBank/DDBJ whole genome shotgun (WGS) entry which is preliminary data.</text>
</comment>
<dbReference type="EMBL" id="AWVJ01000214">
    <property type="protein sequence ID" value="ERK40822.1"/>
    <property type="molecule type" value="Genomic_DNA"/>
</dbReference>
<organism evidence="1 2">
    <name type="scientific">Eubacterium ramulus ATCC 29099</name>
    <dbReference type="NCBI Taxonomy" id="1256908"/>
    <lineage>
        <taxon>Bacteria</taxon>
        <taxon>Bacillati</taxon>
        <taxon>Bacillota</taxon>
        <taxon>Clostridia</taxon>
        <taxon>Eubacteriales</taxon>
        <taxon>Eubacteriaceae</taxon>
        <taxon>Eubacterium</taxon>
    </lineage>
</organism>
<evidence type="ECO:0000313" key="1">
    <source>
        <dbReference type="EMBL" id="ERK40822.1"/>
    </source>
</evidence>
<dbReference type="Proteomes" id="UP000016608">
    <property type="component" value="Unassembled WGS sequence"/>
</dbReference>
<reference evidence="1 2" key="1">
    <citation type="submission" date="2013-06" db="EMBL/GenBank/DDBJ databases">
        <authorList>
            <person name="Weinstock G."/>
            <person name="Sodergren E."/>
            <person name="Lobos E.A."/>
            <person name="Fulton L."/>
            <person name="Fulton R."/>
            <person name="Courtney L."/>
            <person name="Fronick C."/>
            <person name="O'Laughlin M."/>
            <person name="Godfrey J."/>
            <person name="Wilson R.M."/>
            <person name="Miner T."/>
            <person name="Farmer C."/>
            <person name="Delehaunty K."/>
            <person name="Cordes M."/>
            <person name="Minx P."/>
            <person name="Tomlinson C."/>
            <person name="Chen J."/>
            <person name="Wollam A."/>
            <person name="Pepin K.H."/>
            <person name="Bhonagiri V."/>
            <person name="Zhang X."/>
            <person name="Warren W."/>
            <person name="Mitreva M."/>
            <person name="Mardis E.R."/>
            <person name="Wilson R.K."/>
        </authorList>
    </citation>
    <scope>NUCLEOTIDE SEQUENCE [LARGE SCALE GENOMIC DNA]</scope>
    <source>
        <strain evidence="1 2">ATCC 29099</strain>
    </source>
</reference>
<protein>
    <submittedName>
        <fullName evidence="1">Uncharacterized protein</fullName>
    </submittedName>
</protein>
<dbReference type="HOGENOM" id="CLU_3289888_0_0_9"/>
<proteinExistence type="predicted"/>
<evidence type="ECO:0000313" key="2">
    <source>
        <dbReference type="Proteomes" id="UP000016608"/>
    </source>
</evidence>
<accession>U2QPX3</accession>
<dbReference type="AlphaFoldDB" id="U2QPX3"/>
<gene>
    <name evidence="1" type="ORF">HMPREF0373_03442</name>
</gene>